<dbReference type="EMBL" id="CP013189">
    <property type="protein sequence ID" value="ALO46831.1"/>
    <property type="molecule type" value="Genomic_DNA"/>
</dbReference>
<feature type="chain" id="PRO_5006601617" description="Phosphate ABC transporter substrate-binding protein" evidence="1">
    <location>
        <begin position="17"/>
        <end position="138"/>
    </location>
</feature>
<evidence type="ECO:0000313" key="2">
    <source>
        <dbReference type="EMBL" id="ALO46831.1"/>
    </source>
</evidence>
<feature type="signal peptide" evidence="1">
    <location>
        <begin position="1"/>
        <end position="16"/>
    </location>
</feature>
<sequence precursor="true">MLITAFLLLQCSQTNAQSNSPVVVVVADASAVTSLSLQQVQDIFLGYSQFFPDGSPVIAVDQPENSESYIEFYASALDMTPAQVRSHWARMTFTGRARPLRSVTNDAALIELLQQDVRIIGYLARRAVNQHIKVVFEP</sequence>
<keyword evidence="3" id="KW-1185">Reference proteome</keyword>
<organism evidence="2 3">
    <name type="scientific">Pseudohongiella spirulinae</name>
    <dbReference type="NCBI Taxonomy" id="1249552"/>
    <lineage>
        <taxon>Bacteria</taxon>
        <taxon>Pseudomonadati</taxon>
        <taxon>Pseudomonadota</taxon>
        <taxon>Gammaproteobacteria</taxon>
        <taxon>Pseudomonadales</taxon>
        <taxon>Pseudohongiellaceae</taxon>
        <taxon>Pseudohongiella</taxon>
    </lineage>
</organism>
<dbReference type="STRING" id="1249552.PS2015_2196"/>
<dbReference type="Gene3D" id="3.40.190.10">
    <property type="entry name" value="Periplasmic binding protein-like II"/>
    <property type="match status" value="1"/>
</dbReference>
<accession>A0A0S2KFT2</accession>
<dbReference type="AlphaFoldDB" id="A0A0S2KFT2"/>
<keyword evidence="1" id="KW-0732">Signal</keyword>
<evidence type="ECO:0000256" key="1">
    <source>
        <dbReference type="SAM" id="SignalP"/>
    </source>
</evidence>
<gene>
    <name evidence="2" type="ORF">PS2015_2196</name>
</gene>
<evidence type="ECO:0000313" key="3">
    <source>
        <dbReference type="Proteomes" id="UP000065641"/>
    </source>
</evidence>
<name>A0A0S2KFT2_9GAMM</name>
<dbReference type="KEGG" id="pspi:PS2015_2196"/>
<proteinExistence type="predicted"/>
<dbReference type="Proteomes" id="UP000065641">
    <property type="component" value="Chromosome"/>
</dbReference>
<evidence type="ECO:0008006" key="4">
    <source>
        <dbReference type="Google" id="ProtNLM"/>
    </source>
</evidence>
<reference evidence="2 3" key="1">
    <citation type="submission" date="2015-11" db="EMBL/GenBank/DDBJ databases">
        <authorList>
            <person name="Zhang Y."/>
            <person name="Guo Z."/>
        </authorList>
    </citation>
    <scope>NUCLEOTIDE SEQUENCE [LARGE SCALE GENOMIC DNA]</scope>
    <source>
        <strain evidence="2 3">KCTC 32221</strain>
    </source>
</reference>
<protein>
    <recommendedName>
        <fullName evidence="4">Phosphate ABC transporter substrate-binding protein</fullName>
    </recommendedName>
</protein>
<dbReference type="SUPFAM" id="SSF53850">
    <property type="entry name" value="Periplasmic binding protein-like II"/>
    <property type="match status" value="1"/>
</dbReference>